<dbReference type="PATRIC" id="fig|1454001.3.peg.2166"/>
<protein>
    <submittedName>
        <fullName evidence="4">FeoA domain protein</fullName>
    </submittedName>
</protein>
<evidence type="ECO:0000313" key="4">
    <source>
        <dbReference type="EMBL" id="EXI67285.1"/>
    </source>
</evidence>
<keyword evidence="5" id="KW-1185">Reference proteome</keyword>
<organism evidence="4 5">
    <name type="scientific">Candidatus Accumulibacter adjunctus</name>
    <dbReference type="NCBI Taxonomy" id="1454001"/>
    <lineage>
        <taxon>Bacteria</taxon>
        <taxon>Pseudomonadati</taxon>
        <taxon>Pseudomonadota</taxon>
        <taxon>Betaproteobacteria</taxon>
        <taxon>Candidatus Accumulibacter</taxon>
    </lineage>
</organism>
<dbReference type="InterPro" id="IPR008988">
    <property type="entry name" value="Transcriptional_repressor_C"/>
</dbReference>
<dbReference type="InterPro" id="IPR038157">
    <property type="entry name" value="FeoA_core_dom"/>
</dbReference>
<dbReference type="PANTHER" id="PTHR42954:SF2">
    <property type="entry name" value="FE(2+) TRANSPORT PROTEIN A"/>
    <property type="match status" value="1"/>
</dbReference>
<feature type="region of interest" description="Disordered" evidence="2">
    <location>
        <begin position="1"/>
        <end position="31"/>
    </location>
</feature>
<evidence type="ECO:0000256" key="2">
    <source>
        <dbReference type="SAM" id="MobiDB-lite"/>
    </source>
</evidence>
<dbReference type="STRING" id="1454001.AW08_02120"/>
<evidence type="ECO:0000313" key="5">
    <source>
        <dbReference type="Proteomes" id="UP000020218"/>
    </source>
</evidence>
<dbReference type="SMART" id="SM00899">
    <property type="entry name" value="FeoA"/>
    <property type="match status" value="1"/>
</dbReference>
<sequence length="93" mass="10044">MTTTGSMTLFELPMGQEGTVSGAPGASDERTEEQEIALRLFEIGFIPGERVRVVARGYPGGDPLAVRVGDTMFALRRFEAERVLVTPACEAAR</sequence>
<gene>
    <name evidence="4" type="ORF">AW08_02120</name>
</gene>
<name>A0A011NRW7_9PROT</name>
<feature type="domain" description="Ferrous iron transporter FeoA-like" evidence="3">
    <location>
        <begin position="7"/>
        <end position="87"/>
    </location>
</feature>
<keyword evidence="1" id="KW-0408">Iron</keyword>
<dbReference type="EMBL" id="JFAX01000011">
    <property type="protein sequence ID" value="EXI67285.1"/>
    <property type="molecule type" value="Genomic_DNA"/>
</dbReference>
<dbReference type="Proteomes" id="UP000020218">
    <property type="component" value="Unassembled WGS sequence"/>
</dbReference>
<comment type="caution">
    <text evidence="4">The sequence shown here is derived from an EMBL/GenBank/DDBJ whole genome shotgun (WGS) entry which is preliminary data.</text>
</comment>
<evidence type="ECO:0000256" key="1">
    <source>
        <dbReference type="ARBA" id="ARBA00023004"/>
    </source>
</evidence>
<dbReference type="InterPro" id="IPR052713">
    <property type="entry name" value="FeoA"/>
</dbReference>
<dbReference type="GO" id="GO:0046914">
    <property type="term" value="F:transition metal ion binding"/>
    <property type="evidence" value="ECO:0007669"/>
    <property type="project" value="InterPro"/>
</dbReference>
<dbReference type="PANTHER" id="PTHR42954">
    <property type="entry name" value="FE(2+) TRANSPORT PROTEIN A"/>
    <property type="match status" value="1"/>
</dbReference>
<dbReference type="Pfam" id="PF04023">
    <property type="entry name" value="FeoA"/>
    <property type="match status" value="1"/>
</dbReference>
<dbReference type="Gene3D" id="2.30.30.90">
    <property type="match status" value="1"/>
</dbReference>
<dbReference type="AlphaFoldDB" id="A0A011NRW7"/>
<accession>A0A011NRW7</accession>
<dbReference type="InterPro" id="IPR007167">
    <property type="entry name" value="Fe-transptr_FeoA-like"/>
</dbReference>
<dbReference type="SUPFAM" id="SSF50037">
    <property type="entry name" value="C-terminal domain of transcriptional repressors"/>
    <property type="match status" value="1"/>
</dbReference>
<proteinExistence type="predicted"/>
<evidence type="ECO:0000259" key="3">
    <source>
        <dbReference type="SMART" id="SM00899"/>
    </source>
</evidence>
<reference evidence="4" key="1">
    <citation type="submission" date="2014-02" db="EMBL/GenBank/DDBJ databases">
        <title>Expanding our view of genomic diversity in Candidatus Accumulibacter clades.</title>
        <authorList>
            <person name="Skennerton C.T."/>
            <person name="Barr J.J."/>
            <person name="Slater F.R."/>
            <person name="Bond P.L."/>
            <person name="Tyson G.W."/>
        </authorList>
    </citation>
    <scope>NUCLEOTIDE SEQUENCE [LARGE SCALE GENOMIC DNA]</scope>
</reference>